<name>A0A382BE66_9ZZZZ</name>
<sequence>MAIMILFTIVVFSMVQPVFAQESAETRGSE</sequence>
<feature type="non-terminal residue" evidence="1">
    <location>
        <position position="30"/>
    </location>
</feature>
<gene>
    <name evidence="1" type="ORF">METZ01_LOCUS164969</name>
</gene>
<dbReference type="EMBL" id="UINC01029425">
    <property type="protein sequence ID" value="SVB12115.1"/>
    <property type="molecule type" value="Genomic_DNA"/>
</dbReference>
<proteinExistence type="predicted"/>
<protein>
    <submittedName>
        <fullName evidence="1">Uncharacterized protein</fullName>
    </submittedName>
</protein>
<evidence type="ECO:0000313" key="1">
    <source>
        <dbReference type="EMBL" id="SVB12115.1"/>
    </source>
</evidence>
<organism evidence="1">
    <name type="scientific">marine metagenome</name>
    <dbReference type="NCBI Taxonomy" id="408172"/>
    <lineage>
        <taxon>unclassified sequences</taxon>
        <taxon>metagenomes</taxon>
        <taxon>ecological metagenomes</taxon>
    </lineage>
</organism>
<reference evidence="1" key="1">
    <citation type="submission" date="2018-05" db="EMBL/GenBank/DDBJ databases">
        <authorList>
            <person name="Lanie J.A."/>
            <person name="Ng W.-L."/>
            <person name="Kazmierczak K.M."/>
            <person name="Andrzejewski T.M."/>
            <person name="Davidsen T.M."/>
            <person name="Wayne K.J."/>
            <person name="Tettelin H."/>
            <person name="Glass J.I."/>
            <person name="Rusch D."/>
            <person name="Podicherti R."/>
            <person name="Tsui H.-C.T."/>
            <person name="Winkler M.E."/>
        </authorList>
    </citation>
    <scope>NUCLEOTIDE SEQUENCE</scope>
</reference>
<accession>A0A382BE66</accession>
<dbReference type="AlphaFoldDB" id="A0A382BE66"/>